<dbReference type="RefSeq" id="WP_093882525.1">
    <property type="nucleotide sequence ID" value="NZ_FOBS01000004.1"/>
</dbReference>
<dbReference type="AlphaFoldDB" id="A0A1H7VSJ5"/>
<dbReference type="SUPFAM" id="SSF56801">
    <property type="entry name" value="Acetyl-CoA synthetase-like"/>
    <property type="match status" value="1"/>
</dbReference>
<dbReference type="InterPro" id="IPR042099">
    <property type="entry name" value="ANL_N_sf"/>
</dbReference>
<accession>A0A1H7VSJ5</accession>
<reference evidence="3 4" key="1">
    <citation type="submission" date="2016-10" db="EMBL/GenBank/DDBJ databases">
        <authorList>
            <person name="de Groot N.N."/>
        </authorList>
    </citation>
    <scope>NUCLEOTIDE SEQUENCE [LARGE SCALE GENOMIC DNA]</scope>
    <source>
        <strain evidence="3 4">DSM 8423</strain>
    </source>
</reference>
<proteinExistence type="predicted"/>
<dbReference type="InterPro" id="IPR050237">
    <property type="entry name" value="ATP-dep_AMP-bd_enzyme"/>
</dbReference>
<sequence>MKPPFLQNDAIDLERLFEEYRANPALVTPAGTLTFGEIRKCLGIVIANLEKAGIRKGDSVALHGENSELHLYLFLAAWIMGFLYLPLDFKAPLASLLETAPFDFLVTSEEAPPSKDFAVLRPENLLPNLRSETAPWPGNRPWPAIPFRQEASAIFTSGSTGKPRGIVHTVGNYVYSALGTNEFVGLEPSDRWLLSLPLFHVGGVLIWVRTLLSGSSCILPGRLKRIDAAVLAHAPTVLSLVPTQLIRFLASEDIVSVLRKTKVIQLGGAPMPAWLIDKALDLGIPVMPTYGSTESCTQATGVARGSDRKAYFTAGRPLPYRKVRIAEDGTIQLGGKTLFSRYLDAPPQPSPAGDRIFSTADVGYLDPAGNLVVLGRKDGVFISGGENISPFEIENALLKLDSVVTAIAVPVPDEEFGRVPWAFVEMPGPFNEAEMLAALKSRLPGYKVPKRILRLEPKDQEGKMKYSREGLTKLAGEIARQEREGGR</sequence>
<gene>
    <name evidence="3" type="ORF">SAMN04489760_104172</name>
</gene>
<keyword evidence="4" id="KW-1185">Reference proteome</keyword>
<dbReference type="Gene3D" id="3.30.300.30">
    <property type="match status" value="1"/>
</dbReference>
<dbReference type="InterPro" id="IPR025110">
    <property type="entry name" value="AMP-bd_C"/>
</dbReference>
<dbReference type="Pfam" id="PF00501">
    <property type="entry name" value="AMP-binding"/>
    <property type="match status" value="1"/>
</dbReference>
<evidence type="ECO:0000259" key="1">
    <source>
        <dbReference type="Pfam" id="PF00501"/>
    </source>
</evidence>
<evidence type="ECO:0000259" key="2">
    <source>
        <dbReference type="Pfam" id="PF13193"/>
    </source>
</evidence>
<dbReference type="OrthoDB" id="5483897at2"/>
<name>A0A1H7VSJ5_9BACT</name>
<dbReference type="GO" id="GO:0016878">
    <property type="term" value="F:acid-thiol ligase activity"/>
    <property type="evidence" value="ECO:0007669"/>
    <property type="project" value="UniProtKB-ARBA"/>
</dbReference>
<dbReference type="STRING" id="43775.SAMN04489760_104172"/>
<dbReference type="InterPro" id="IPR045851">
    <property type="entry name" value="AMP-bd_C_sf"/>
</dbReference>
<evidence type="ECO:0000313" key="3">
    <source>
        <dbReference type="EMBL" id="SEM12221.1"/>
    </source>
</evidence>
<organism evidence="3 4">
    <name type="scientific">Syntrophus gentianae</name>
    <dbReference type="NCBI Taxonomy" id="43775"/>
    <lineage>
        <taxon>Bacteria</taxon>
        <taxon>Pseudomonadati</taxon>
        <taxon>Thermodesulfobacteriota</taxon>
        <taxon>Syntrophia</taxon>
        <taxon>Syntrophales</taxon>
        <taxon>Syntrophaceae</taxon>
        <taxon>Syntrophus</taxon>
    </lineage>
</organism>
<dbReference type="Pfam" id="PF13193">
    <property type="entry name" value="AMP-binding_C"/>
    <property type="match status" value="1"/>
</dbReference>
<protein>
    <submittedName>
        <fullName evidence="3">2-succinylbenzoyl-CoA synthetase</fullName>
    </submittedName>
</protein>
<dbReference type="Proteomes" id="UP000198744">
    <property type="component" value="Unassembled WGS sequence"/>
</dbReference>
<dbReference type="PANTHER" id="PTHR43767:SF1">
    <property type="entry name" value="NONRIBOSOMAL PEPTIDE SYNTHASE PES1 (EUROFUNG)-RELATED"/>
    <property type="match status" value="1"/>
</dbReference>
<evidence type="ECO:0000313" key="4">
    <source>
        <dbReference type="Proteomes" id="UP000198744"/>
    </source>
</evidence>
<dbReference type="PANTHER" id="PTHR43767">
    <property type="entry name" value="LONG-CHAIN-FATTY-ACID--COA LIGASE"/>
    <property type="match status" value="1"/>
</dbReference>
<dbReference type="Gene3D" id="3.40.50.12780">
    <property type="entry name" value="N-terminal domain of ligase-like"/>
    <property type="match status" value="1"/>
</dbReference>
<dbReference type="EMBL" id="FOBS01000004">
    <property type="protein sequence ID" value="SEM12221.1"/>
    <property type="molecule type" value="Genomic_DNA"/>
</dbReference>
<dbReference type="InterPro" id="IPR000873">
    <property type="entry name" value="AMP-dep_synth/lig_dom"/>
</dbReference>
<feature type="domain" description="AMP-binding enzyme C-terminal" evidence="2">
    <location>
        <begin position="392"/>
        <end position="463"/>
    </location>
</feature>
<feature type="domain" description="AMP-dependent synthetase/ligase" evidence="1">
    <location>
        <begin position="17"/>
        <end position="329"/>
    </location>
</feature>